<feature type="region of interest" description="Disordered" evidence="1">
    <location>
        <begin position="1814"/>
        <end position="1848"/>
    </location>
</feature>
<gene>
    <name evidence="3" type="ORF">RHS03_03446</name>
</gene>
<dbReference type="InterPro" id="IPR029070">
    <property type="entry name" value="Chitinase_insertion_sf"/>
</dbReference>
<dbReference type="EMBL" id="JACYCD010000049">
    <property type="protein sequence ID" value="KAF8707448.1"/>
    <property type="molecule type" value="Genomic_DNA"/>
</dbReference>
<dbReference type="InterPro" id="IPR012334">
    <property type="entry name" value="Pectin_lyas_fold"/>
</dbReference>
<comment type="caution">
    <text evidence="3">The sequence shown here is derived from an EMBL/GenBank/DDBJ whole genome shotgun (WGS) entry which is preliminary data.</text>
</comment>
<dbReference type="PROSITE" id="PS51910">
    <property type="entry name" value="GH18_2"/>
    <property type="match status" value="1"/>
</dbReference>
<dbReference type="InterPro" id="IPR017853">
    <property type="entry name" value="GH"/>
</dbReference>
<dbReference type="SMART" id="SM00636">
    <property type="entry name" value="Glyco_18"/>
    <property type="match status" value="1"/>
</dbReference>
<dbReference type="PANTHER" id="PTHR11177">
    <property type="entry name" value="CHITINASE"/>
    <property type="match status" value="1"/>
</dbReference>
<dbReference type="PANTHER" id="PTHR11177:SF333">
    <property type="entry name" value="CHITINASE"/>
    <property type="match status" value="1"/>
</dbReference>
<sequence>MRIFRSCTTPIIISATLARAALVDLTKANRREPLPDLPDWSRAGFEGGNPLPDNSKVAFTLSAAALASQYNVIPNDGQDDTAGLQQAITAMSSQSVPDGTYRLIQLPAGTINLSYMIYVDTSYLIIRGTGPDPNAGGTKIVFRPDSDTKYDKIINDRWDLDSMEYKWDFQDEAGKRVFGTASGGWLWPGRSIFRIGSSQVAAKYTRQHAEAPKNRKDLFKGSVNYHWRSDEGKVKGWMVSQEKDKAGVMGTSTIRLNVTNTTWVTTADVTATDWWIASPAKRNDFLSWGVETQDCLHTDHQQHHPAKYDWFTVTKRGADEVGRYIELDRPLRFDVYRSSTGDGSTPMEDSEIFAKAMPIAHVVHHVGIENLYMTQEIAGLTPESATRNYGNLAPEQAMHGIVFRYARDSWVRNIQTFMTGSHPAARNIQIQDNYFDGAWNKGKGGNGYLRGSRVWDSLYYNNTLRNLRHITMQWCAMGNVVILNNMTNDMNLHGGWEGFNLFELNYVSVPYSHRSGSCSSCGGEGGDQEAGTWYPIWWGAGEKASKWSGASGPRNIFYRNYMIKQQVDGGEYVEYRPYFARDGSLSSKIWQLGWDSQSPAGIRYSHLSVENRAPIKDWQSHELVDYSKGPAYGANSLMEDPHTSLFLKDVSAATGTVATYSGIAGNNYCRGDVETRAIGYYSASASRRVCNPFYPDAIDTSAFTHILFAYGALARDGTITVASEDQQLLRDVAALKSNDTSLKVFLAVGGWGLGADPANMVAIATSASARTKLGTSGAAICQSYGLDGIDVEWAPGISATQWRNIIQGAAPGLKAANFNLSMSTPHSFWSSSGVNTVAADLSKAVDFTSLISHDLSGATLEYPNSLSKMSAAVMNIHKLGFPRGQIMMGVPFYGRSRKLVDSTCTADGCGIVSGLGSTSECLSTTGIGRGTFPYFAISDRLNGGTLDEDSNGESTEIDGSAARYVTGTGHVFDYETPASVVEKARAATLLCLGGLSISALDQDNRKFELTTAIWGAGALVPTAAEIASTISGEPLTENGLVSVDFWDKAADQILAKYPSLSMQLNYQVMLLLGIRALDAVASSLYEYLKFSALSEDSFALYKKWETKALNWALANETGKGNDFWQCSRRADSDFSHDTCPGGHNTRGADVNDVYWRLTDAGGFSNYLVESLGMDTSSLIIGDIYVGRNPSTCISFPLRRELSSNATNVTLTLKYDDAVPETNVTIIANSEVFEDDGTGRVRRVKVGNSSIEARHHVSSMPPYDPADNSEGFSPYDPDKDCRTLWHDVLLIDADKFFPNIKDGIQAYLDQYEEFKLSAINLASSPFETVESLAPSLYLTLTTLTSGNDTLYSTMQYIEQVKYDKALQEQYDALEEQARQAGIQLIIDIVLTLLSFVPFGGLVSGAARAARALVPVFRSARATRSLARGLEKALDGAMDARSLRSVDELLSPTALEGRGRIGKALDRIQEFGFSCDNSDYTGLALDMLSLAEPALPSLPLPRRSFLYNDTFTEPSGQDLSTINSTSPIINPSESKRSEWSHLHSRAPAQVETCIWRPKFNAAEFKSKNYRSFCHDTSALYPMEWVDVDNNNEVKKVTYADCRPPNGNDRTTVAAGMRFADRDKRKAKNLPPDPKYWIELLRALKLDQPKFTKADADIMCNQPEYKAFFQKVIDRMNSPENMRPLYRGPNTLKNRFIDSGTLPADSTPDSTWESYQRAAAATQSEDGKEMQIMNRYMNSAADARLKTAKDLDVLVKGLSFQDPEAARLFATRYITVGGQTNKVGILEATNHANTERYAQKLERVKFRAEPAIDNTKVSADGQKVLPRRSERLKNKRQCPDAKTSNKRPRKS</sequence>
<dbReference type="Gene3D" id="3.10.50.10">
    <property type="match status" value="1"/>
</dbReference>
<dbReference type="SUPFAM" id="SSF51445">
    <property type="entry name" value="(Trans)glycosidases"/>
    <property type="match status" value="1"/>
</dbReference>
<dbReference type="GO" id="GO:0005975">
    <property type="term" value="P:carbohydrate metabolic process"/>
    <property type="evidence" value="ECO:0007669"/>
    <property type="project" value="InterPro"/>
</dbReference>
<dbReference type="SUPFAM" id="SSF51126">
    <property type="entry name" value="Pectin lyase-like"/>
    <property type="match status" value="1"/>
</dbReference>
<protein>
    <submittedName>
        <fullName evidence="3">Chitin binding</fullName>
    </submittedName>
</protein>
<evidence type="ECO:0000256" key="1">
    <source>
        <dbReference type="SAM" id="MobiDB-lite"/>
    </source>
</evidence>
<accession>A0A8H7HRM0</accession>
<dbReference type="Proteomes" id="UP000602905">
    <property type="component" value="Unassembled WGS sequence"/>
</dbReference>
<dbReference type="Gene3D" id="3.20.20.80">
    <property type="entry name" value="Glycosidases"/>
    <property type="match status" value="1"/>
</dbReference>
<feature type="domain" description="GH18" evidence="2">
    <location>
        <begin position="675"/>
        <end position="1020"/>
    </location>
</feature>
<dbReference type="GO" id="GO:0008061">
    <property type="term" value="F:chitin binding"/>
    <property type="evidence" value="ECO:0007669"/>
    <property type="project" value="InterPro"/>
</dbReference>
<evidence type="ECO:0000313" key="3">
    <source>
        <dbReference type="EMBL" id="KAF8707448.1"/>
    </source>
</evidence>
<proteinExistence type="predicted"/>
<evidence type="ECO:0000313" key="4">
    <source>
        <dbReference type="Proteomes" id="UP000602905"/>
    </source>
</evidence>
<dbReference type="Pfam" id="PF00704">
    <property type="entry name" value="Glyco_hydro_18"/>
    <property type="match status" value="1"/>
</dbReference>
<dbReference type="Gene3D" id="2.160.20.10">
    <property type="entry name" value="Single-stranded right-handed beta-helix, Pectin lyase-like"/>
    <property type="match status" value="1"/>
</dbReference>
<evidence type="ECO:0000259" key="2">
    <source>
        <dbReference type="PROSITE" id="PS51910"/>
    </source>
</evidence>
<organism evidence="3 4">
    <name type="scientific">Rhizoctonia solani</name>
    <dbReference type="NCBI Taxonomy" id="456999"/>
    <lineage>
        <taxon>Eukaryota</taxon>
        <taxon>Fungi</taxon>
        <taxon>Dikarya</taxon>
        <taxon>Basidiomycota</taxon>
        <taxon>Agaricomycotina</taxon>
        <taxon>Agaricomycetes</taxon>
        <taxon>Cantharellales</taxon>
        <taxon>Ceratobasidiaceae</taxon>
        <taxon>Rhizoctonia</taxon>
    </lineage>
</organism>
<dbReference type="InterPro" id="IPR050314">
    <property type="entry name" value="Glycosyl_Hydrlase_18"/>
</dbReference>
<dbReference type="OrthoDB" id="73875at2759"/>
<reference evidence="3" key="1">
    <citation type="submission" date="2020-09" db="EMBL/GenBank/DDBJ databases">
        <title>Comparative genome analyses of four rice-infecting Rhizoctonia solani isolates reveal extensive enrichment of homogalacturonan modification genes.</title>
        <authorList>
            <person name="Lee D.-Y."/>
            <person name="Jeon J."/>
            <person name="Kim K.-T."/>
            <person name="Cheong K."/>
            <person name="Song H."/>
            <person name="Choi G."/>
            <person name="Ko J."/>
            <person name="Opiyo S.O."/>
            <person name="Zuo S."/>
            <person name="Madhav S."/>
            <person name="Lee Y.-H."/>
            <person name="Wang G.-L."/>
        </authorList>
    </citation>
    <scope>NUCLEOTIDE SEQUENCE</scope>
    <source>
        <strain evidence="3">AG1-IA WGL</strain>
    </source>
</reference>
<feature type="non-terminal residue" evidence="3">
    <location>
        <position position="1848"/>
    </location>
</feature>
<dbReference type="InterPro" id="IPR011050">
    <property type="entry name" value="Pectin_lyase_fold/virulence"/>
</dbReference>
<dbReference type="InterPro" id="IPR001223">
    <property type="entry name" value="Glyco_hydro18_cat"/>
</dbReference>
<name>A0A8H7HRM0_9AGAM</name>
<dbReference type="InterPro" id="IPR011583">
    <property type="entry name" value="Chitinase_II/V-like_cat"/>
</dbReference>